<feature type="transmembrane region" description="Helical" evidence="1">
    <location>
        <begin position="485"/>
        <end position="504"/>
    </location>
</feature>
<dbReference type="PANTHER" id="PTHR36851">
    <property type="entry name" value="UNNAMED PRODUCT"/>
    <property type="match status" value="1"/>
</dbReference>
<dbReference type="Gene3D" id="3.90.550.10">
    <property type="entry name" value="Spore Coat Polysaccharide Biosynthesis Protein SpsA, Chain A"/>
    <property type="match status" value="1"/>
</dbReference>
<feature type="transmembrane region" description="Helical" evidence="1">
    <location>
        <begin position="445"/>
        <end position="464"/>
    </location>
</feature>
<keyword evidence="1" id="KW-1133">Transmembrane helix</keyword>
<accession>A0A2G9YWH0</accession>
<dbReference type="InterPro" id="IPR029044">
    <property type="entry name" value="Nucleotide-diphossugar_trans"/>
</dbReference>
<dbReference type="PANTHER" id="PTHR36851:SF1">
    <property type="entry name" value="GLYCO_TRANS_2-LIKE DOMAIN-CONTAINING PROTEIN"/>
    <property type="match status" value="1"/>
</dbReference>
<organism evidence="2 3">
    <name type="scientific">Candidatus Nealsonbacteria bacterium CG23_combo_of_CG06-09_8_20_14_all_38_19</name>
    <dbReference type="NCBI Taxonomy" id="1974721"/>
    <lineage>
        <taxon>Bacteria</taxon>
        <taxon>Candidatus Nealsoniibacteriota</taxon>
    </lineage>
</organism>
<evidence type="ECO:0000313" key="2">
    <source>
        <dbReference type="EMBL" id="PIP23584.1"/>
    </source>
</evidence>
<protein>
    <recommendedName>
        <fullName evidence="4">Glycosyltransferase 2-like domain-containing protein</fullName>
    </recommendedName>
</protein>
<dbReference type="EMBL" id="PCRP01000041">
    <property type="protein sequence ID" value="PIP23584.1"/>
    <property type="molecule type" value="Genomic_DNA"/>
</dbReference>
<comment type="caution">
    <text evidence="2">The sequence shown here is derived from an EMBL/GenBank/DDBJ whole genome shotgun (WGS) entry which is preliminary data.</text>
</comment>
<proteinExistence type="predicted"/>
<reference evidence="2 3" key="1">
    <citation type="submission" date="2017-09" db="EMBL/GenBank/DDBJ databases">
        <title>Depth-based differentiation of microbial function through sediment-hosted aquifers and enrichment of novel symbionts in the deep terrestrial subsurface.</title>
        <authorList>
            <person name="Probst A.J."/>
            <person name="Ladd B."/>
            <person name="Jarett J.K."/>
            <person name="Geller-Mcgrath D.E."/>
            <person name="Sieber C.M."/>
            <person name="Emerson J.B."/>
            <person name="Anantharaman K."/>
            <person name="Thomas B.C."/>
            <person name="Malmstrom R."/>
            <person name="Stieglmeier M."/>
            <person name="Klingl A."/>
            <person name="Woyke T."/>
            <person name="Ryan C.M."/>
            <person name="Banfield J.F."/>
        </authorList>
    </citation>
    <scope>NUCLEOTIDE SEQUENCE [LARGE SCALE GENOMIC DNA]</scope>
    <source>
        <strain evidence="2">CG23_combo_of_CG06-09_8_20_14_all_38_19</strain>
    </source>
</reference>
<feature type="transmembrane region" description="Helical" evidence="1">
    <location>
        <begin position="26"/>
        <end position="45"/>
    </location>
</feature>
<sequence length="579" mass="67828">MDEKYYLRVGRASDLKDPKERRLYRIFEIFPGALSYTTLLLVILLSWRKPVWIAIFIILFDVYWLLRTIYLSFHLRSGYKKMRENENTDWIGKLETLKNELPRTYVRGIRRLVPSTSTYLSASSADLPARNASRSDAGGRPRFSRSNYKNWKEIYHLIVIPAYKEPLEIIKDGIGAIEKSDFPKEKMVVVLACEEKTREYVQPIADAIQKEFGQKFFRFLVTWHPYNLPGEIAGKGSNETWATRKAKEEIIDSLKIPYENIIFSSFDADTCVFPKYFSCLTWYYLTAEKPTRTSFQPIPLFINNIWQAPPFSRIFSFGSTFWHTMCQERPEKLITFSSHSMSFKALVDVDFKQTNVVSDDSRIFWQCFLYYDGDYRVQPLYYPVSMDANVAKSFFRTMKNIYKQQRRWAYGVGDISYFLFGFHKNKKIPFSRKFSLGFELIEGHLSWAAASLLIFILGWLPLIIGMPSFSHTLLFYNLPRTTSRILTVAMVGLITSAYFSILLLPPRKPDYGRLKYLFLVFEWLLVPFTMIFFSSLPAFDAQTRWMLGKYMGFWPTEKFRRNFKGGQNQKGDEETGVSP</sequence>
<evidence type="ECO:0000313" key="3">
    <source>
        <dbReference type="Proteomes" id="UP000230273"/>
    </source>
</evidence>
<evidence type="ECO:0000256" key="1">
    <source>
        <dbReference type="SAM" id="Phobius"/>
    </source>
</evidence>
<dbReference type="AlphaFoldDB" id="A0A2G9YWH0"/>
<feature type="transmembrane region" description="Helical" evidence="1">
    <location>
        <begin position="516"/>
        <end position="539"/>
    </location>
</feature>
<name>A0A2G9YWH0_9BACT</name>
<feature type="transmembrane region" description="Helical" evidence="1">
    <location>
        <begin position="51"/>
        <end position="73"/>
    </location>
</feature>
<dbReference type="Proteomes" id="UP000230273">
    <property type="component" value="Unassembled WGS sequence"/>
</dbReference>
<evidence type="ECO:0008006" key="4">
    <source>
        <dbReference type="Google" id="ProtNLM"/>
    </source>
</evidence>
<keyword evidence="1" id="KW-0472">Membrane</keyword>
<dbReference type="SUPFAM" id="SSF53448">
    <property type="entry name" value="Nucleotide-diphospho-sugar transferases"/>
    <property type="match status" value="1"/>
</dbReference>
<gene>
    <name evidence="2" type="ORF">COX36_02520</name>
</gene>
<keyword evidence="1" id="KW-0812">Transmembrane</keyword>